<dbReference type="PANTHER" id="PTHR30461:SF2">
    <property type="entry name" value="SERINE RECOMBINASE PINE-RELATED"/>
    <property type="match status" value="1"/>
</dbReference>
<dbReference type="InterPro" id="IPR036162">
    <property type="entry name" value="Resolvase-like_N_sf"/>
</dbReference>
<keyword evidence="1" id="KW-0229">DNA integration</keyword>
<evidence type="ECO:0000256" key="1">
    <source>
        <dbReference type="ARBA" id="ARBA00022908"/>
    </source>
</evidence>
<evidence type="ECO:0000256" key="3">
    <source>
        <dbReference type="ARBA" id="ARBA00023172"/>
    </source>
</evidence>
<dbReference type="Pfam" id="PF00239">
    <property type="entry name" value="Resolvase"/>
    <property type="match status" value="1"/>
</dbReference>
<sequence>MKNFYGYMRVSTVDQNIDRQKMELLKWGIIEPNIYCDKLSGKDFNRPEYLKLKKRLKEGDVLVVKSIDRLGRSYRDIQEEWRVIVKVKKADIVILDMPILDTRTNKDLIGTLISDIVLQLLSYVAQAERENIKQRQAEGIAIAKAKGKHLGRFPAPVPEEFYPVYEKWRNKEYTLQTASNALGVTISQFRTMIKKHTKNKNQSHKNP</sequence>
<dbReference type="CDD" id="cd03768">
    <property type="entry name" value="SR_ResInv"/>
    <property type="match status" value="1"/>
</dbReference>
<gene>
    <name evidence="5" type="ORF">V6984_19645</name>
</gene>
<organism evidence="5 6">
    <name type="scientific">Kineothrix sedimenti</name>
    <dbReference type="NCBI Taxonomy" id="3123317"/>
    <lineage>
        <taxon>Bacteria</taxon>
        <taxon>Bacillati</taxon>
        <taxon>Bacillota</taxon>
        <taxon>Clostridia</taxon>
        <taxon>Lachnospirales</taxon>
        <taxon>Lachnospiraceae</taxon>
        <taxon>Kineothrix</taxon>
    </lineage>
</organism>
<accession>A0ABZ3ETZ8</accession>
<evidence type="ECO:0000313" key="5">
    <source>
        <dbReference type="EMBL" id="XAH73688.1"/>
    </source>
</evidence>
<dbReference type="SUPFAM" id="SSF53041">
    <property type="entry name" value="Resolvase-like"/>
    <property type="match status" value="1"/>
</dbReference>
<dbReference type="PANTHER" id="PTHR30461">
    <property type="entry name" value="DNA-INVERTASE FROM LAMBDOID PROPHAGE"/>
    <property type="match status" value="1"/>
</dbReference>
<protein>
    <submittedName>
        <fullName evidence="5">Recombinase family protein</fullName>
    </submittedName>
</protein>
<dbReference type="PROSITE" id="PS51736">
    <property type="entry name" value="RECOMBINASES_3"/>
    <property type="match status" value="1"/>
</dbReference>
<dbReference type="Proteomes" id="UP001451571">
    <property type="component" value="Chromosome"/>
</dbReference>
<evidence type="ECO:0000313" key="6">
    <source>
        <dbReference type="Proteomes" id="UP001451571"/>
    </source>
</evidence>
<dbReference type="InterPro" id="IPR006118">
    <property type="entry name" value="Recombinase_CS"/>
</dbReference>
<dbReference type="Gene3D" id="3.40.50.1390">
    <property type="entry name" value="Resolvase, N-terminal catalytic domain"/>
    <property type="match status" value="1"/>
</dbReference>
<dbReference type="InterPro" id="IPR050639">
    <property type="entry name" value="SSR_resolvase"/>
</dbReference>
<dbReference type="SMART" id="SM00857">
    <property type="entry name" value="Resolvase"/>
    <property type="match status" value="1"/>
</dbReference>
<keyword evidence="6" id="KW-1185">Reference proteome</keyword>
<name>A0ABZ3ETZ8_9FIRM</name>
<dbReference type="EMBL" id="CP146256">
    <property type="protein sequence ID" value="XAH73688.1"/>
    <property type="molecule type" value="Genomic_DNA"/>
</dbReference>
<proteinExistence type="predicted"/>
<dbReference type="InterPro" id="IPR006119">
    <property type="entry name" value="Resolv_N"/>
</dbReference>
<keyword evidence="2" id="KW-0238">DNA-binding</keyword>
<dbReference type="RefSeq" id="WP_342757291.1">
    <property type="nucleotide sequence ID" value="NZ_CP146256.1"/>
</dbReference>
<reference evidence="5 6" key="1">
    <citation type="submission" date="2024-02" db="EMBL/GenBank/DDBJ databases">
        <title>Bacterial strain from lacustrine sediment.</title>
        <authorList>
            <person name="Petit C."/>
            <person name="Fadhlaoui K."/>
        </authorList>
    </citation>
    <scope>NUCLEOTIDE SEQUENCE [LARGE SCALE GENOMIC DNA]</scope>
    <source>
        <strain evidence="5 6">IPX-CK</strain>
    </source>
</reference>
<evidence type="ECO:0000256" key="2">
    <source>
        <dbReference type="ARBA" id="ARBA00023125"/>
    </source>
</evidence>
<dbReference type="PROSITE" id="PS00398">
    <property type="entry name" value="RECOMBINASES_2"/>
    <property type="match status" value="1"/>
</dbReference>
<feature type="domain" description="Resolvase/invertase-type recombinase catalytic" evidence="4">
    <location>
        <begin position="3"/>
        <end position="147"/>
    </location>
</feature>
<evidence type="ECO:0000259" key="4">
    <source>
        <dbReference type="PROSITE" id="PS51736"/>
    </source>
</evidence>
<keyword evidence="3" id="KW-0233">DNA recombination</keyword>